<feature type="region of interest" description="Disordered" evidence="1">
    <location>
        <begin position="1214"/>
        <end position="1296"/>
    </location>
</feature>
<feature type="compositionally biased region" description="Acidic residues" evidence="1">
    <location>
        <begin position="1014"/>
        <end position="1024"/>
    </location>
</feature>
<accession>A0A437DBH3</accession>
<evidence type="ECO:0000313" key="2">
    <source>
        <dbReference type="EMBL" id="RVE72220.1"/>
    </source>
</evidence>
<gene>
    <name evidence="2" type="ORF">OJAV_G00059790</name>
</gene>
<dbReference type="OrthoDB" id="8923208at2759"/>
<feature type="compositionally biased region" description="Polar residues" evidence="1">
    <location>
        <begin position="1276"/>
        <end position="1290"/>
    </location>
</feature>
<feature type="compositionally biased region" description="Basic and acidic residues" evidence="1">
    <location>
        <begin position="1239"/>
        <end position="1248"/>
    </location>
</feature>
<name>A0A437DBH3_ORYJA</name>
<evidence type="ECO:0000256" key="1">
    <source>
        <dbReference type="SAM" id="MobiDB-lite"/>
    </source>
</evidence>
<feature type="compositionally biased region" description="Polar residues" evidence="1">
    <location>
        <begin position="1319"/>
        <end position="1342"/>
    </location>
</feature>
<feature type="compositionally biased region" description="Polar residues" evidence="1">
    <location>
        <begin position="1025"/>
        <end position="1035"/>
    </location>
</feature>
<reference evidence="2 3" key="1">
    <citation type="submission" date="2018-11" db="EMBL/GenBank/DDBJ databases">
        <authorList>
            <person name="Lopez-Roques C."/>
            <person name="Donnadieu C."/>
            <person name="Bouchez O."/>
            <person name="Klopp C."/>
            <person name="Cabau C."/>
            <person name="Zahm M."/>
        </authorList>
    </citation>
    <scope>NUCLEOTIDE SEQUENCE [LARGE SCALE GENOMIC DNA]</scope>
    <source>
        <strain evidence="2">RS831</strain>
        <tissue evidence="2">Whole body</tissue>
    </source>
</reference>
<feature type="region of interest" description="Disordered" evidence="1">
    <location>
        <begin position="480"/>
        <end position="517"/>
    </location>
</feature>
<keyword evidence="3" id="KW-1185">Reference proteome</keyword>
<proteinExistence type="predicted"/>
<feature type="region of interest" description="Disordered" evidence="1">
    <location>
        <begin position="1319"/>
        <end position="1389"/>
    </location>
</feature>
<evidence type="ECO:0000313" key="3">
    <source>
        <dbReference type="Proteomes" id="UP000283210"/>
    </source>
</evidence>
<reference evidence="2 3" key="2">
    <citation type="submission" date="2019-01" db="EMBL/GenBank/DDBJ databases">
        <title>A chromosome length genome reference of the Java medaka (oryzias javanicus).</title>
        <authorList>
            <person name="Herpin A."/>
            <person name="Takehana Y."/>
            <person name="Naruse K."/>
            <person name="Ansai S."/>
            <person name="Kawaguchi M."/>
        </authorList>
    </citation>
    <scope>NUCLEOTIDE SEQUENCE [LARGE SCALE GENOMIC DNA]</scope>
    <source>
        <strain evidence="2">RS831</strain>
        <tissue evidence="2">Whole body</tissue>
    </source>
</reference>
<dbReference type="EMBL" id="CM012442">
    <property type="protein sequence ID" value="RVE72220.1"/>
    <property type="molecule type" value="Genomic_DNA"/>
</dbReference>
<feature type="region of interest" description="Disordered" evidence="1">
    <location>
        <begin position="309"/>
        <end position="373"/>
    </location>
</feature>
<feature type="compositionally biased region" description="Basic and acidic residues" evidence="1">
    <location>
        <begin position="1378"/>
        <end position="1389"/>
    </location>
</feature>
<dbReference type="Proteomes" id="UP000283210">
    <property type="component" value="Chromosome 6"/>
</dbReference>
<feature type="compositionally biased region" description="Polar residues" evidence="1">
    <location>
        <begin position="328"/>
        <end position="343"/>
    </location>
</feature>
<sequence>MQYCTQNQKSNWTSSQVSQSSSQFVQDAAQTQQSWNTNGIHQYNVPNSRVQQLQSLNVSHNQLDLRRQKTNKNINGVGFSNRSASINNSSLLVSLLRDGILPDTNQGLSNQTQASIINRNTTPVQQVVSVEGQQCGVSSYSQHSGPQQGYYQCSNEGVPRVKSASPAAAALAPHQQWVHPKTYRTESTFPSSAYMQNYSQNSPQGYSTSHLENVVRPNHQLVANSVATQSSVNTQSMYIPTTTLKTNQQNGQLRTRRANSENVNNGLNYYPQSQNLPATVLNKSYNENGIQLQPKPPQTVSLGSVLFFPPQTPSPSNTSIGSARVESGQGQSFHVSPPNNNNMIPERNPVMSSSDGSLPLQVPESVSSQKNSQNELITKIRHWLEEMPKTVAQKPSSQVMPSHANTRAVAVVQPLSQEGGKNRDSLINPEKGCVLPTVVNSCEHQGVDVGLDTEHSIAKESNKAMSNTNNVMANSGLEKQKSVQELQVSNRKSPQCISKEPTSGKKANATPSPVPNADIDSLPITTWTAAALQLLIQETEKSQVIPEDFPSGLPVKLKHMFLDAVKSNVNPGHTFSWSQKMFQIMHFCDQHVSPDTVVLSEVKERFKEKLKHYHYHVLKDEVYSEQPYKSLWLNVSEKLDDIDNEFGFPWALRRHFYIDENDSQKDEESIGDDLCKPAINEVPEKVLSVSIFHPAVEDQTSSVQSPLTPTKEVPEKVLSVSEVVNPAVEDQTSSVQSPLTPTNKVPEKVLSVSEVVNPAVEDQTSSVQPLLTPTKEVPEKVLSVSEVVNPAVEDQTSFVQPPSTPTESSNDSEVEDSSDLNYLFQIEVLSPENAKALYEEVQKDNYSTGGQKEIVERDHMKTDTPNHTVTTSPEQDVKILPVEPIDQICCLGKFMEMNSGLNTPSLKCLCKEKEDKCKSTDKALASDPETVVEDDCEIIILSEELPSKFYQIIDLTDDDKPDPATNQKPKMDHCMPIDSLSDFDMTSSAEEDEPSNECGSLEEIPNFVIKLSESEEESAAEEETSLQTVPPNSSDDCTKEAKPLTLSSPVATLPLLTPGDEDESGQTSSSSEDETRACVEIKNPTDIGPKTSSETISGSCLNNFKLKKNQRSLCTLFPSVKESQALTSEEKSVKLVLFGSANQGKRASSVNKIGHHSSSTMVFSGGQQPPQVLSLNIESSKKNFKEAAHSRKQSLKQLIYEKWSKSFPSCYGHKMKRQKRFSASLSKSQRKNKRLNSSDIRDPKEKGKVSRGRKRTRSLPNAVETKEAKKRRYSVSLAQTAHQDQRNTGNDVDDPIPLKKNIILKFSTLPSSFSFTDGLSAGNEGNNQVSGQSETVNNNQSPGDVVKTIKSNKDLWCPSPDQHSEPPKISKNSNLFEEYQKKYREKTRP</sequence>
<feature type="region of interest" description="Disordered" evidence="1">
    <location>
        <begin position="792"/>
        <end position="817"/>
    </location>
</feature>
<feature type="compositionally biased region" description="Polar residues" evidence="1">
    <location>
        <begin position="364"/>
        <end position="373"/>
    </location>
</feature>
<protein>
    <submittedName>
        <fullName evidence="2">Uncharacterized protein</fullName>
    </submittedName>
</protein>
<feature type="region of interest" description="Disordered" evidence="1">
    <location>
        <begin position="956"/>
        <end position="1076"/>
    </location>
</feature>
<feature type="compositionally biased region" description="Polar residues" evidence="1">
    <location>
        <begin position="483"/>
        <end position="496"/>
    </location>
</feature>
<organism evidence="2 3">
    <name type="scientific">Oryzias javanicus</name>
    <name type="common">Javanese ricefish</name>
    <name type="synonym">Aplocheilus javanicus</name>
    <dbReference type="NCBI Taxonomy" id="123683"/>
    <lineage>
        <taxon>Eukaryota</taxon>
        <taxon>Metazoa</taxon>
        <taxon>Chordata</taxon>
        <taxon>Craniata</taxon>
        <taxon>Vertebrata</taxon>
        <taxon>Euteleostomi</taxon>
        <taxon>Actinopterygii</taxon>
        <taxon>Neopterygii</taxon>
        <taxon>Teleostei</taxon>
        <taxon>Neoteleostei</taxon>
        <taxon>Acanthomorphata</taxon>
        <taxon>Ovalentaria</taxon>
        <taxon>Atherinomorphae</taxon>
        <taxon>Beloniformes</taxon>
        <taxon>Adrianichthyidae</taxon>
        <taxon>Oryziinae</taxon>
        <taxon>Oryzias</taxon>
    </lineage>
</organism>